<dbReference type="Proteomes" id="UP001165960">
    <property type="component" value="Unassembled WGS sequence"/>
</dbReference>
<gene>
    <name evidence="1" type="primary">HRT2_2</name>
    <name evidence="1" type="ORF">DSO57_1031776</name>
</gene>
<name>A0ACC2RRL5_9FUNG</name>
<organism evidence="1 2">
    <name type="scientific">Entomophthora muscae</name>
    <dbReference type="NCBI Taxonomy" id="34485"/>
    <lineage>
        <taxon>Eukaryota</taxon>
        <taxon>Fungi</taxon>
        <taxon>Fungi incertae sedis</taxon>
        <taxon>Zoopagomycota</taxon>
        <taxon>Entomophthoromycotina</taxon>
        <taxon>Entomophthoromycetes</taxon>
        <taxon>Entomophthorales</taxon>
        <taxon>Entomophthoraceae</taxon>
        <taxon>Entomophthora</taxon>
    </lineage>
</organism>
<accession>A0ACC2RRL5</accession>
<proteinExistence type="predicted"/>
<evidence type="ECO:0000313" key="1">
    <source>
        <dbReference type="EMBL" id="KAJ9052691.1"/>
    </source>
</evidence>
<sequence>MNYRSSGTTYRGINLSIEDDLEDAKLWAKAQENLDDDIEYTYQSLTWLFSECLVYRDVHRIIQTRSEWKGYDPFRRQKKLASSPHFQDLLSL</sequence>
<reference evidence="1" key="1">
    <citation type="submission" date="2022-04" db="EMBL/GenBank/DDBJ databases">
        <title>Genome of the entomopathogenic fungus Entomophthora muscae.</title>
        <authorList>
            <person name="Elya C."/>
            <person name="Lovett B.R."/>
            <person name="Lee E."/>
            <person name="Macias A.M."/>
            <person name="Hajek A.E."/>
            <person name="De Bivort B.L."/>
            <person name="Kasson M.T."/>
            <person name="De Fine Licht H.H."/>
            <person name="Stajich J.E."/>
        </authorList>
    </citation>
    <scope>NUCLEOTIDE SEQUENCE</scope>
    <source>
        <strain evidence="1">Berkeley</strain>
    </source>
</reference>
<comment type="caution">
    <text evidence="1">The sequence shown here is derived from an EMBL/GenBank/DDBJ whole genome shotgun (WGS) entry which is preliminary data.</text>
</comment>
<dbReference type="EMBL" id="QTSX02006621">
    <property type="protein sequence ID" value="KAJ9052691.1"/>
    <property type="molecule type" value="Genomic_DNA"/>
</dbReference>
<protein>
    <submittedName>
        <fullName evidence="1">Hairy/enhancer-of-split with YRPW motif protein 2</fullName>
    </submittedName>
</protein>
<evidence type="ECO:0000313" key="2">
    <source>
        <dbReference type="Proteomes" id="UP001165960"/>
    </source>
</evidence>
<keyword evidence="2" id="KW-1185">Reference proteome</keyword>